<keyword evidence="3 6" id="KW-0808">Transferase</keyword>
<accession>A0ABW2DSP1</accession>
<comment type="caution">
    <text evidence="6">The sequence shown here is derived from an EMBL/GenBank/DDBJ whole genome shotgun (WGS) entry which is preliminary data.</text>
</comment>
<dbReference type="SUPFAM" id="SSF53448">
    <property type="entry name" value="Nucleotide-diphospho-sugar transferases"/>
    <property type="match status" value="1"/>
</dbReference>
<evidence type="ECO:0000256" key="1">
    <source>
        <dbReference type="ARBA" id="ARBA00006739"/>
    </source>
</evidence>
<dbReference type="Gene3D" id="3.90.550.10">
    <property type="entry name" value="Spore Coat Polysaccharide Biosynthesis Protein SpsA, Chain A"/>
    <property type="match status" value="1"/>
</dbReference>
<evidence type="ECO:0000256" key="3">
    <source>
        <dbReference type="ARBA" id="ARBA00022679"/>
    </source>
</evidence>
<dbReference type="InterPro" id="IPR001173">
    <property type="entry name" value="Glyco_trans_2-like"/>
</dbReference>
<keyword evidence="7" id="KW-1185">Reference proteome</keyword>
<feature type="transmembrane region" description="Helical" evidence="4">
    <location>
        <begin position="312"/>
        <end position="336"/>
    </location>
</feature>
<dbReference type="EC" id="2.4.-.-" evidence="6"/>
<evidence type="ECO:0000259" key="5">
    <source>
        <dbReference type="Pfam" id="PF00535"/>
    </source>
</evidence>
<evidence type="ECO:0000256" key="2">
    <source>
        <dbReference type="ARBA" id="ARBA00022676"/>
    </source>
</evidence>
<dbReference type="InterPro" id="IPR029044">
    <property type="entry name" value="Nucleotide-diphossugar_trans"/>
</dbReference>
<dbReference type="Pfam" id="PF00535">
    <property type="entry name" value="Glycos_transf_2"/>
    <property type="match status" value="1"/>
</dbReference>
<protein>
    <submittedName>
        <fullName evidence="6">Glycosyltransferase</fullName>
        <ecNumber evidence="6">2.4.-.-</ecNumber>
    </submittedName>
</protein>
<sequence>MILQSLLFLPLLVYAFYILRYWLAWNNIPCIINSSEADQAFFTVIVPVRNEASTIVELLSDLEKQRYPKSGFEVLVVDDHSEDNTPQLVEQYQQRSELNIRLLFLASFPEKRQKKAAIETGVAAAQGEWIACTDGDCRVNPDWLLTLNQVRHQLNPKLISGPVILSPAKNTFERLQVLEFSALIGVGAATIQLGQATMCNGANIAYERAAFYAVNGFAGNEQIASGDDEFLLHKIHRVFPGQIAFAKSEEAVVSTRPTASLSKLLQQRVRWASKWSHYDSKLSRLLAVLVVGANAIVFCSFLGAVFQWLCWGYFLAVLLLKLLPDLILLGAVLGFFRKKRLLSYIVLLQFVYFPYVLLTAVLGLKGSYNWKGRNHSTP</sequence>
<dbReference type="GO" id="GO:0016757">
    <property type="term" value="F:glycosyltransferase activity"/>
    <property type="evidence" value="ECO:0007669"/>
    <property type="project" value="UniProtKB-KW"/>
</dbReference>
<keyword evidence="4" id="KW-1133">Transmembrane helix</keyword>
<keyword evidence="4" id="KW-0472">Membrane</keyword>
<feature type="transmembrane region" description="Helical" evidence="4">
    <location>
        <begin position="6"/>
        <end position="23"/>
    </location>
</feature>
<dbReference type="PANTHER" id="PTHR43630:SF1">
    <property type="entry name" value="POLY-BETA-1,6-N-ACETYL-D-GLUCOSAMINE SYNTHASE"/>
    <property type="match status" value="1"/>
</dbReference>
<organism evidence="6 7">
    <name type="scientific">Rufibacter roseus</name>
    <dbReference type="NCBI Taxonomy" id="1567108"/>
    <lineage>
        <taxon>Bacteria</taxon>
        <taxon>Pseudomonadati</taxon>
        <taxon>Bacteroidota</taxon>
        <taxon>Cytophagia</taxon>
        <taxon>Cytophagales</taxon>
        <taxon>Hymenobacteraceae</taxon>
        <taxon>Rufibacter</taxon>
    </lineage>
</organism>
<proteinExistence type="inferred from homology"/>
<feature type="transmembrane region" description="Helical" evidence="4">
    <location>
        <begin position="285"/>
        <end position="306"/>
    </location>
</feature>
<evidence type="ECO:0000313" key="6">
    <source>
        <dbReference type="EMBL" id="MFC6999458.1"/>
    </source>
</evidence>
<keyword evidence="2 6" id="KW-0328">Glycosyltransferase</keyword>
<dbReference type="Proteomes" id="UP001596405">
    <property type="component" value="Unassembled WGS sequence"/>
</dbReference>
<feature type="domain" description="Glycosyltransferase 2-like" evidence="5">
    <location>
        <begin position="43"/>
        <end position="211"/>
    </location>
</feature>
<keyword evidence="4" id="KW-0812">Transmembrane</keyword>
<dbReference type="RefSeq" id="WP_161486681.1">
    <property type="nucleotide sequence ID" value="NZ_JBHSYQ010000015.1"/>
</dbReference>
<comment type="similarity">
    <text evidence="1">Belongs to the glycosyltransferase 2 family.</text>
</comment>
<name>A0ABW2DSP1_9BACT</name>
<feature type="transmembrane region" description="Helical" evidence="4">
    <location>
        <begin position="341"/>
        <end position="364"/>
    </location>
</feature>
<reference evidence="7" key="1">
    <citation type="journal article" date="2019" name="Int. J. Syst. Evol. Microbiol.">
        <title>The Global Catalogue of Microorganisms (GCM) 10K type strain sequencing project: providing services to taxonomists for standard genome sequencing and annotation.</title>
        <authorList>
            <consortium name="The Broad Institute Genomics Platform"/>
            <consortium name="The Broad Institute Genome Sequencing Center for Infectious Disease"/>
            <person name="Wu L."/>
            <person name="Ma J."/>
        </authorList>
    </citation>
    <scope>NUCLEOTIDE SEQUENCE [LARGE SCALE GENOMIC DNA]</scope>
    <source>
        <strain evidence="7">CGMCC 4.7393</strain>
    </source>
</reference>
<dbReference type="EMBL" id="JBHSYQ010000015">
    <property type="protein sequence ID" value="MFC6999458.1"/>
    <property type="molecule type" value="Genomic_DNA"/>
</dbReference>
<evidence type="ECO:0000256" key="4">
    <source>
        <dbReference type="SAM" id="Phobius"/>
    </source>
</evidence>
<dbReference type="PANTHER" id="PTHR43630">
    <property type="entry name" value="POLY-BETA-1,6-N-ACETYL-D-GLUCOSAMINE SYNTHASE"/>
    <property type="match status" value="1"/>
</dbReference>
<gene>
    <name evidence="6" type="ORF">ACFQHR_17615</name>
</gene>
<evidence type="ECO:0000313" key="7">
    <source>
        <dbReference type="Proteomes" id="UP001596405"/>
    </source>
</evidence>